<dbReference type="OrthoDB" id="292693at2759"/>
<dbReference type="eggNOG" id="KOG3177">
    <property type="taxonomic scope" value="Eukaryota"/>
</dbReference>
<protein>
    <submittedName>
        <fullName evidence="2">Uncharacterized protein</fullName>
    </submittedName>
</protein>
<dbReference type="Proteomes" id="UP000011761">
    <property type="component" value="Unassembled WGS sequence"/>
</dbReference>
<name>M2NGQ0_BAUPA</name>
<dbReference type="KEGG" id="bcom:BAUCODRAFT_415292"/>
<dbReference type="AlphaFoldDB" id="M2NGQ0"/>
<evidence type="ECO:0000313" key="3">
    <source>
        <dbReference type="Proteomes" id="UP000011761"/>
    </source>
</evidence>
<feature type="compositionally biased region" description="Low complexity" evidence="1">
    <location>
        <begin position="219"/>
        <end position="234"/>
    </location>
</feature>
<gene>
    <name evidence="2" type="ORF">BAUCODRAFT_415292</name>
</gene>
<dbReference type="GeneID" id="19114118"/>
<sequence>MSSYLPSAPQLRRLTHTTDVPYHPATVFAALTDVPSYPSVLDLISTSTLTAKDASGLPKSAKLKVGYPSLGIAEEWPCLLSCSRNNGVVEVRSKNGDAGAEGSIIFATWLQRWKIQPPPTTAGSTGVAGKKTARLTLEMEVKFKSIVYDQMFALVAEGTAAKFVSKFEPRFAEVDEKERKEGVEKLREKAKAEAAKKVVTTKDSVPAKSTPKKLEVRSAAKTATASKPAGKPAA</sequence>
<dbReference type="RefSeq" id="XP_007674931.1">
    <property type="nucleotide sequence ID" value="XM_007676741.1"/>
</dbReference>
<reference evidence="2 3" key="1">
    <citation type="journal article" date="2012" name="PLoS Pathog.">
        <title>Diverse lifestyles and strategies of plant pathogenesis encoded in the genomes of eighteen Dothideomycetes fungi.</title>
        <authorList>
            <person name="Ohm R.A."/>
            <person name="Feau N."/>
            <person name="Henrissat B."/>
            <person name="Schoch C.L."/>
            <person name="Horwitz B.A."/>
            <person name="Barry K.W."/>
            <person name="Condon B.J."/>
            <person name="Copeland A.C."/>
            <person name="Dhillon B."/>
            <person name="Glaser F."/>
            <person name="Hesse C.N."/>
            <person name="Kosti I."/>
            <person name="LaButti K."/>
            <person name="Lindquist E.A."/>
            <person name="Lucas S."/>
            <person name="Salamov A.A."/>
            <person name="Bradshaw R.E."/>
            <person name="Ciuffetti L."/>
            <person name="Hamelin R.C."/>
            <person name="Kema G.H.J."/>
            <person name="Lawrence C."/>
            <person name="Scott J.A."/>
            <person name="Spatafora J.W."/>
            <person name="Turgeon B.G."/>
            <person name="de Wit P.J.G.M."/>
            <person name="Zhong S."/>
            <person name="Goodwin S.B."/>
            <person name="Grigoriev I.V."/>
        </authorList>
    </citation>
    <scope>NUCLEOTIDE SEQUENCE [LARGE SCALE GENOMIC DNA]</scope>
    <source>
        <strain evidence="2 3">UAMH 10762</strain>
    </source>
</reference>
<dbReference type="OMA" id="PRLATIC"/>
<dbReference type="EMBL" id="KB445553">
    <property type="protein sequence ID" value="EMC98180.1"/>
    <property type="molecule type" value="Genomic_DNA"/>
</dbReference>
<dbReference type="InterPro" id="IPR023393">
    <property type="entry name" value="START-like_dom_sf"/>
</dbReference>
<dbReference type="HOGENOM" id="CLU_1184830_0_0_1"/>
<organism evidence="2 3">
    <name type="scientific">Baudoinia panamericana (strain UAMH 10762)</name>
    <name type="common">Angels' share fungus</name>
    <name type="synonym">Baudoinia compniacensis (strain UAMH 10762)</name>
    <dbReference type="NCBI Taxonomy" id="717646"/>
    <lineage>
        <taxon>Eukaryota</taxon>
        <taxon>Fungi</taxon>
        <taxon>Dikarya</taxon>
        <taxon>Ascomycota</taxon>
        <taxon>Pezizomycotina</taxon>
        <taxon>Dothideomycetes</taxon>
        <taxon>Dothideomycetidae</taxon>
        <taxon>Mycosphaerellales</taxon>
        <taxon>Teratosphaeriaceae</taxon>
        <taxon>Baudoinia</taxon>
    </lineage>
</organism>
<keyword evidence="3" id="KW-1185">Reference proteome</keyword>
<accession>M2NGQ0</accession>
<evidence type="ECO:0000313" key="2">
    <source>
        <dbReference type="EMBL" id="EMC98180.1"/>
    </source>
</evidence>
<evidence type="ECO:0000256" key="1">
    <source>
        <dbReference type="SAM" id="MobiDB-lite"/>
    </source>
</evidence>
<dbReference type="SUPFAM" id="SSF55961">
    <property type="entry name" value="Bet v1-like"/>
    <property type="match status" value="1"/>
</dbReference>
<dbReference type="Gene3D" id="3.30.530.20">
    <property type="match status" value="1"/>
</dbReference>
<feature type="region of interest" description="Disordered" evidence="1">
    <location>
        <begin position="195"/>
        <end position="234"/>
    </location>
</feature>
<proteinExistence type="predicted"/>